<evidence type="ECO:0000313" key="3">
    <source>
        <dbReference type="EMBL" id="CAI5738115.1"/>
    </source>
</evidence>
<dbReference type="PANTHER" id="PTHR31684:SF2">
    <property type="entry name" value="COILED-COIL DOMAIN-CONTAINING PROTEIN 43"/>
    <property type="match status" value="1"/>
</dbReference>
<dbReference type="Proteomes" id="UP001162031">
    <property type="component" value="Unassembled WGS sequence"/>
</dbReference>
<comment type="caution">
    <text evidence="3">The sequence shown here is derived from an EMBL/GenBank/DDBJ whole genome shotgun (WGS) entry which is preliminary data.</text>
</comment>
<sequence length="228" mass="26013">MEAWVTDKVASLHLDASVYVEYALSLLQDEDFDISERVETVISVFRSAADGLVASDVVDGLLDASTMTLDVKNMLQGQVEQSKMEEALEVAAKKLKDLEIREQQLMETEEAAARAHEKMTERLKHMTRQELAAREHLISEYGFTLMFEFDEDGNVVKIKDKDKSVEDVGPGNTNKHRVQQAQQAVREKMKTEHDKKVKYEKELLAKDKARKDKAKKRTVKREKQRGCG</sequence>
<evidence type="ECO:0000313" key="4">
    <source>
        <dbReference type="Proteomes" id="UP001162031"/>
    </source>
</evidence>
<gene>
    <name evidence="3" type="ORF">HBR001_LOCUS7378</name>
</gene>
<reference evidence="3" key="1">
    <citation type="submission" date="2022-12" db="EMBL/GenBank/DDBJ databases">
        <authorList>
            <person name="Webb A."/>
        </authorList>
    </citation>
    <scope>NUCLEOTIDE SEQUENCE</scope>
    <source>
        <strain evidence="3">Hp1</strain>
    </source>
</reference>
<feature type="coiled-coil region" evidence="1">
    <location>
        <begin position="81"/>
        <end position="118"/>
    </location>
</feature>
<dbReference type="AlphaFoldDB" id="A0AAV0UR52"/>
<evidence type="ECO:0000256" key="1">
    <source>
        <dbReference type="SAM" id="Coils"/>
    </source>
</evidence>
<evidence type="ECO:0000256" key="2">
    <source>
        <dbReference type="SAM" id="MobiDB-lite"/>
    </source>
</evidence>
<protein>
    <recommendedName>
        <fullName evidence="5">Coiled-coil domain-containing protein 43</fullName>
    </recommendedName>
</protein>
<keyword evidence="4" id="KW-1185">Reference proteome</keyword>
<feature type="region of interest" description="Disordered" evidence="2">
    <location>
        <begin position="163"/>
        <end position="228"/>
    </location>
</feature>
<organism evidence="3 4">
    <name type="scientific">Hyaloperonospora brassicae</name>
    <name type="common">Brassica downy mildew</name>
    <name type="synonym">Peronospora brassicae</name>
    <dbReference type="NCBI Taxonomy" id="162125"/>
    <lineage>
        <taxon>Eukaryota</taxon>
        <taxon>Sar</taxon>
        <taxon>Stramenopiles</taxon>
        <taxon>Oomycota</taxon>
        <taxon>Peronosporomycetes</taxon>
        <taxon>Peronosporales</taxon>
        <taxon>Peronosporaceae</taxon>
        <taxon>Hyaloperonospora</taxon>
    </lineage>
</organism>
<proteinExistence type="predicted"/>
<dbReference type="PANTHER" id="PTHR31684">
    <property type="entry name" value="COILED-COIL DOMAIN-CONTAINING PROTEIN 43"/>
    <property type="match status" value="1"/>
</dbReference>
<evidence type="ECO:0008006" key="5">
    <source>
        <dbReference type="Google" id="ProtNLM"/>
    </source>
</evidence>
<feature type="compositionally biased region" description="Basic and acidic residues" evidence="2">
    <location>
        <begin position="185"/>
        <end position="210"/>
    </location>
</feature>
<accession>A0AAV0UR52</accession>
<dbReference type="InterPro" id="IPR037666">
    <property type="entry name" value="CCDC43"/>
</dbReference>
<dbReference type="EMBL" id="CANTFL010001360">
    <property type="protein sequence ID" value="CAI5738115.1"/>
    <property type="molecule type" value="Genomic_DNA"/>
</dbReference>
<name>A0AAV0UR52_HYABA</name>
<feature type="compositionally biased region" description="Basic residues" evidence="2">
    <location>
        <begin position="211"/>
        <end position="228"/>
    </location>
</feature>
<keyword evidence="1" id="KW-0175">Coiled coil</keyword>